<reference evidence="11 12" key="1">
    <citation type="submission" date="2023-10" db="EMBL/GenBank/DDBJ databases">
        <title>Whole Genome based description of the genera Actinobaculum and Actinotignum reveals a complex phylogenetic relationship within the species included in the genus Actinotignum.</title>
        <authorList>
            <person name="Jensen C.S."/>
            <person name="Dargis R."/>
            <person name="Kemp M."/>
            <person name="Christensen J.J."/>
        </authorList>
    </citation>
    <scope>NUCLEOTIDE SEQUENCE</scope>
    <source>
        <strain evidence="11">SLA_B511</strain>
        <strain evidence="10 12">SLA_B974</strain>
    </source>
</reference>
<dbReference type="GO" id="GO:0008270">
    <property type="term" value="F:zinc ion binding"/>
    <property type="evidence" value="ECO:0007669"/>
    <property type="project" value="UniProtKB-UniRule"/>
</dbReference>
<keyword evidence="4 9" id="KW-0540">Nuclease</keyword>
<dbReference type="GO" id="GO:0004222">
    <property type="term" value="F:metalloendopeptidase activity"/>
    <property type="evidence" value="ECO:0007669"/>
    <property type="project" value="InterPro"/>
</dbReference>
<keyword evidence="6 9" id="KW-0255">Endonuclease</keyword>
<dbReference type="PANTHER" id="PTHR46986:SF1">
    <property type="entry name" value="ENDORIBONUCLEASE YBEY, CHLOROPLASTIC"/>
    <property type="match status" value="1"/>
</dbReference>
<dbReference type="GO" id="GO:0006364">
    <property type="term" value="P:rRNA processing"/>
    <property type="evidence" value="ECO:0007669"/>
    <property type="project" value="UniProtKB-UniRule"/>
</dbReference>
<dbReference type="SUPFAM" id="SSF55486">
    <property type="entry name" value="Metalloproteases ('zincins'), catalytic domain"/>
    <property type="match status" value="1"/>
</dbReference>
<keyword evidence="9" id="KW-0963">Cytoplasm</keyword>
<evidence type="ECO:0000313" key="11">
    <source>
        <dbReference type="EMBL" id="MDY5154597.1"/>
    </source>
</evidence>
<keyword evidence="5 9" id="KW-0479">Metal-binding</keyword>
<dbReference type="PANTHER" id="PTHR46986">
    <property type="entry name" value="ENDORIBONUCLEASE YBEY, CHLOROPLASTIC"/>
    <property type="match status" value="1"/>
</dbReference>
<evidence type="ECO:0000256" key="3">
    <source>
        <dbReference type="ARBA" id="ARBA00022552"/>
    </source>
</evidence>
<dbReference type="InterPro" id="IPR002036">
    <property type="entry name" value="YbeY"/>
</dbReference>
<dbReference type="GO" id="GO:0004521">
    <property type="term" value="F:RNA endonuclease activity"/>
    <property type="evidence" value="ECO:0007669"/>
    <property type="project" value="UniProtKB-UniRule"/>
</dbReference>
<dbReference type="GO" id="GO:0005737">
    <property type="term" value="C:cytoplasm"/>
    <property type="evidence" value="ECO:0007669"/>
    <property type="project" value="UniProtKB-SubCell"/>
</dbReference>
<keyword evidence="8 9" id="KW-0862">Zinc</keyword>
<evidence type="ECO:0000313" key="12">
    <source>
        <dbReference type="Proteomes" id="UP001275049"/>
    </source>
</evidence>
<comment type="function">
    <text evidence="9">Single strand-specific metallo-endoribonuclease involved in late-stage 70S ribosome quality control and in maturation of the 3' terminus of the 16S rRNA.</text>
</comment>
<evidence type="ECO:0000313" key="10">
    <source>
        <dbReference type="EMBL" id="MDY5133362.1"/>
    </source>
</evidence>
<evidence type="ECO:0000256" key="5">
    <source>
        <dbReference type="ARBA" id="ARBA00022723"/>
    </source>
</evidence>
<dbReference type="NCBIfam" id="TIGR00043">
    <property type="entry name" value="rRNA maturation RNase YbeY"/>
    <property type="match status" value="1"/>
</dbReference>
<evidence type="ECO:0000256" key="9">
    <source>
        <dbReference type="HAMAP-Rule" id="MF_00009"/>
    </source>
</evidence>
<keyword evidence="3 9" id="KW-0698">rRNA processing</keyword>
<evidence type="ECO:0000256" key="4">
    <source>
        <dbReference type="ARBA" id="ARBA00022722"/>
    </source>
</evidence>
<evidence type="ECO:0000313" key="13">
    <source>
        <dbReference type="Proteomes" id="UP001281731"/>
    </source>
</evidence>
<sequence>MIEVNDESGFSPAPDLQEISDLARYALDYMRVHPQADLSVVLVDEDTMSDLHVKWMDIEGPTDVMSFPMDEIRPPHVGEESRPGMLGDIIVCPSVAQRQAHNMGHSTAEEILLLVTHGILHLLGYDHAEPEEKETMFALQRKILLVFLAERGGGDPRPTEV</sequence>
<keyword evidence="7 9" id="KW-0378">Hydrolase</keyword>
<name>A0AAW9HLF1_9ACTO</name>
<comment type="similarity">
    <text evidence="1 9">Belongs to the endoribonuclease YbeY family.</text>
</comment>
<organism evidence="11 13">
    <name type="scientific">Actinotignum urinale</name>
    <dbReference type="NCBI Taxonomy" id="190146"/>
    <lineage>
        <taxon>Bacteria</taxon>
        <taxon>Bacillati</taxon>
        <taxon>Actinomycetota</taxon>
        <taxon>Actinomycetes</taxon>
        <taxon>Actinomycetales</taxon>
        <taxon>Actinomycetaceae</taxon>
        <taxon>Actinotignum</taxon>
    </lineage>
</organism>
<dbReference type="InterPro" id="IPR023091">
    <property type="entry name" value="MetalPrtase_cat_dom_sf_prd"/>
</dbReference>
<comment type="cofactor">
    <cofactor evidence="9">
        <name>Zn(2+)</name>
        <dbReference type="ChEBI" id="CHEBI:29105"/>
    </cofactor>
    <text evidence="9">Binds 1 zinc ion.</text>
</comment>
<dbReference type="EMBL" id="JAWNGC010000002">
    <property type="protein sequence ID" value="MDY5154597.1"/>
    <property type="molecule type" value="Genomic_DNA"/>
</dbReference>
<dbReference type="EMBL" id="JAWNGA010000010">
    <property type="protein sequence ID" value="MDY5133362.1"/>
    <property type="molecule type" value="Genomic_DNA"/>
</dbReference>
<proteinExistence type="inferred from homology"/>
<dbReference type="Pfam" id="PF02130">
    <property type="entry name" value="YbeY"/>
    <property type="match status" value="1"/>
</dbReference>
<feature type="binding site" evidence="9">
    <location>
        <position position="127"/>
    </location>
    <ligand>
        <name>Zn(2+)</name>
        <dbReference type="ChEBI" id="CHEBI:29105"/>
        <note>catalytic</note>
    </ligand>
</feature>
<comment type="subcellular location">
    <subcellularLocation>
        <location evidence="9">Cytoplasm</location>
    </subcellularLocation>
</comment>
<feature type="binding site" evidence="9">
    <location>
        <position position="121"/>
    </location>
    <ligand>
        <name>Zn(2+)</name>
        <dbReference type="ChEBI" id="CHEBI:29105"/>
        <note>catalytic</note>
    </ligand>
</feature>
<dbReference type="Gene3D" id="3.40.390.30">
    <property type="entry name" value="Metalloproteases ('zincins'), catalytic domain"/>
    <property type="match status" value="1"/>
</dbReference>
<dbReference type="Proteomes" id="UP001281731">
    <property type="component" value="Unassembled WGS sequence"/>
</dbReference>
<dbReference type="InterPro" id="IPR020549">
    <property type="entry name" value="YbeY_CS"/>
</dbReference>
<evidence type="ECO:0000256" key="8">
    <source>
        <dbReference type="ARBA" id="ARBA00022833"/>
    </source>
</evidence>
<dbReference type="HAMAP" id="MF_00009">
    <property type="entry name" value="Endoribonucl_YbeY"/>
    <property type="match status" value="1"/>
</dbReference>
<protein>
    <recommendedName>
        <fullName evidence="9">Endoribonuclease YbeY</fullName>
        <ecNumber evidence="9">3.1.-.-</ecNumber>
    </recommendedName>
</protein>
<gene>
    <name evidence="9 11" type="primary">ybeY</name>
    <name evidence="11" type="ORF">R6G80_02505</name>
    <name evidence="10" type="ORF">R6G86_06385</name>
</gene>
<accession>A0AAW9HLF1</accession>
<dbReference type="RefSeq" id="WP_022866328.1">
    <property type="nucleotide sequence ID" value="NZ_CAMYCL010000031.1"/>
</dbReference>
<keyword evidence="12" id="KW-1185">Reference proteome</keyword>
<dbReference type="EC" id="3.1.-.-" evidence="9"/>
<evidence type="ECO:0000256" key="6">
    <source>
        <dbReference type="ARBA" id="ARBA00022759"/>
    </source>
</evidence>
<feature type="binding site" evidence="9">
    <location>
        <position position="117"/>
    </location>
    <ligand>
        <name>Zn(2+)</name>
        <dbReference type="ChEBI" id="CHEBI:29105"/>
        <note>catalytic</note>
    </ligand>
</feature>
<dbReference type="Proteomes" id="UP001275049">
    <property type="component" value="Unassembled WGS sequence"/>
</dbReference>
<keyword evidence="2 9" id="KW-0690">Ribosome biogenesis</keyword>
<evidence type="ECO:0000256" key="7">
    <source>
        <dbReference type="ARBA" id="ARBA00022801"/>
    </source>
</evidence>
<dbReference type="PROSITE" id="PS01306">
    <property type="entry name" value="UPF0054"/>
    <property type="match status" value="1"/>
</dbReference>
<evidence type="ECO:0000256" key="1">
    <source>
        <dbReference type="ARBA" id="ARBA00010875"/>
    </source>
</evidence>
<dbReference type="AlphaFoldDB" id="A0AAW9HLF1"/>
<comment type="caution">
    <text evidence="11">The sequence shown here is derived from an EMBL/GenBank/DDBJ whole genome shotgun (WGS) entry which is preliminary data.</text>
</comment>
<evidence type="ECO:0000256" key="2">
    <source>
        <dbReference type="ARBA" id="ARBA00022517"/>
    </source>
</evidence>